<comment type="cofactor">
    <cofactor evidence="6 7">
        <name>[4Fe-4S] cluster</name>
        <dbReference type="ChEBI" id="CHEBI:49883"/>
    </cofactor>
    <text evidence="6 7">Binds 1 [4Fe-4S] cluster. The cluster is coordinated with 3 cysteines and an exchangeable S-adenosyl-L-methionine.</text>
</comment>
<dbReference type="SFLD" id="SFLDG01064">
    <property type="entry name" value="F420__menaquinone_cofactor_bio"/>
    <property type="match status" value="1"/>
</dbReference>
<feature type="binding site" evidence="8">
    <location>
        <position position="78"/>
    </location>
    <ligand>
        <name>S-adenosyl-L-methionine</name>
        <dbReference type="ChEBI" id="CHEBI:59789"/>
    </ligand>
</feature>
<dbReference type="InterPro" id="IPR034405">
    <property type="entry name" value="F420"/>
</dbReference>
<keyword evidence="3 6" id="KW-0479">Metal-binding</keyword>
<feature type="binding site" evidence="6 7">
    <location>
        <position position="79"/>
    </location>
    <ligand>
        <name>[4Fe-4S] cluster</name>
        <dbReference type="ChEBI" id="CHEBI:49883"/>
        <note>4Fe-4S-S-AdoMet</note>
    </ligand>
</feature>
<comment type="catalytic activity">
    <reaction evidence="6">
        <text>3-[(1-carboxyvinyl)-oxy]benzoate + S-adenosyl-L-methionine + H2O = 6-amino-6-deoxyfutalosine + hydrogencarbonate + L-methionine + H(+)</text>
        <dbReference type="Rhea" id="RHEA:33075"/>
        <dbReference type="ChEBI" id="CHEBI:15377"/>
        <dbReference type="ChEBI" id="CHEBI:15378"/>
        <dbReference type="ChEBI" id="CHEBI:17544"/>
        <dbReference type="ChEBI" id="CHEBI:57844"/>
        <dbReference type="ChEBI" id="CHEBI:59789"/>
        <dbReference type="ChEBI" id="CHEBI:64286"/>
        <dbReference type="ChEBI" id="CHEBI:76981"/>
        <dbReference type="EC" id="2.5.1.120"/>
    </reaction>
</comment>
<comment type="function">
    <text evidence="6">Radical SAM enzyme that catalyzes the addition of the adenosyl radical to the double bond of 3-[(1-carboxyvinyl)oxy]benzoate, leading to aminodeoxyfutalosine (AFL), a key intermediate in the formation of menaquinone (MK, vitamin K2) from chorismate.</text>
</comment>
<dbReference type="EC" id="2.5.1.120" evidence="6"/>
<dbReference type="PIRSF" id="PIRSF004762">
    <property type="entry name" value="CHP00423"/>
    <property type="match status" value="1"/>
</dbReference>
<keyword evidence="1 6" id="KW-0004">4Fe-4S</keyword>
<reference evidence="10 11" key="1">
    <citation type="submission" date="2017-02" db="EMBL/GenBank/DDBJ databases">
        <authorList>
            <person name="Peterson S.W."/>
        </authorList>
    </citation>
    <scope>NUCLEOTIDE SEQUENCE [LARGE SCALE GENOMIC DNA]</scope>
    <source>
        <strain evidence="10 11">DSM 16080</strain>
    </source>
</reference>
<keyword evidence="11" id="KW-1185">Reference proteome</keyword>
<evidence type="ECO:0000256" key="4">
    <source>
        <dbReference type="ARBA" id="ARBA00023004"/>
    </source>
</evidence>
<keyword evidence="5 6" id="KW-0411">Iron-sulfur</keyword>
<evidence type="ECO:0000313" key="11">
    <source>
        <dbReference type="Proteomes" id="UP000190027"/>
    </source>
</evidence>
<dbReference type="UniPathway" id="UPA00079"/>
<dbReference type="OrthoDB" id="9802027at2"/>
<dbReference type="HAMAP" id="MF_00993">
    <property type="entry name" value="MqnE"/>
    <property type="match status" value="1"/>
</dbReference>
<keyword evidence="6" id="KW-0808">Transferase</keyword>
<dbReference type="EMBL" id="FUYC01000002">
    <property type="protein sequence ID" value="SKA74806.1"/>
    <property type="molecule type" value="Genomic_DNA"/>
</dbReference>
<dbReference type="GO" id="GO:0009234">
    <property type="term" value="P:menaquinone biosynthetic process"/>
    <property type="evidence" value="ECO:0007669"/>
    <property type="project" value="UniProtKB-UniRule"/>
</dbReference>
<evidence type="ECO:0000256" key="5">
    <source>
        <dbReference type="ARBA" id="ARBA00023014"/>
    </source>
</evidence>
<dbReference type="PROSITE" id="PS51918">
    <property type="entry name" value="RADICAL_SAM"/>
    <property type="match status" value="1"/>
</dbReference>
<dbReference type="RefSeq" id="WP_078716331.1">
    <property type="nucleotide sequence ID" value="NZ_FUYC01000002.1"/>
</dbReference>
<evidence type="ECO:0000256" key="8">
    <source>
        <dbReference type="PIRSR" id="PIRSR004762-2"/>
    </source>
</evidence>
<dbReference type="STRING" id="1121449.SAMN02745704_00774"/>
<feature type="binding site" evidence="8">
    <location>
        <position position="184"/>
    </location>
    <ligand>
        <name>S-adenosyl-L-methionine</name>
        <dbReference type="ChEBI" id="CHEBI:59789"/>
    </ligand>
</feature>
<dbReference type="Pfam" id="PF04055">
    <property type="entry name" value="Radical_SAM"/>
    <property type="match status" value="1"/>
</dbReference>
<comment type="similarity">
    <text evidence="6">Belongs to the radical SAM superfamily. MqnE family.</text>
</comment>
<dbReference type="Gene3D" id="3.20.20.70">
    <property type="entry name" value="Aldolase class I"/>
    <property type="match status" value="1"/>
</dbReference>
<dbReference type="InterPro" id="IPR022432">
    <property type="entry name" value="MqnE"/>
</dbReference>
<dbReference type="GO" id="GO:0005506">
    <property type="term" value="F:iron ion binding"/>
    <property type="evidence" value="ECO:0007669"/>
    <property type="project" value="UniProtKB-UniRule"/>
</dbReference>
<dbReference type="PANTHER" id="PTHR43076">
    <property type="entry name" value="FO SYNTHASE (COFH)"/>
    <property type="match status" value="1"/>
</dbReference>
<dbReference type="Proteomes" id="UP000190027">
    <property type="component" value="Unassembled WGS sequence"/>
</dbReference>
<dbReference type="InterPro" id="IPR020050">
    <property type="entry name" value="FO_synthase_su2"/>
</dbReference>
<dbReference type="AlphaFoldDB" id="A0A1T4WBY7"/>
<dbReference type="Pfam" id="PF19288">
    <property type="entry name" value="CofH_C"/>
    <property type="match status" value="1"/>
</dbReference>
<feature type="binding site" evidence="6 7">
    <location>
        <position position="72"/>
    </location>
    <ligand>
        <name>[4Fe-4S] cluster</name>
        <dbReference type="ChEBI" id="CHEBI:49883"/>
        <note>4Fe-4S-S-AdoMet</note>
    </ligand>
</feature>
<dbReference type="SFLD" id="SFLDS00029">
    <property type="entry name" value="Radical_SAM"/>
    <property type="match status" value="1"/>
</dbReference>
<dbReference type="InterPro" id="IPR013785">
    <property type="entry name" value="Aldolase_TIM"/>
</dbReference>
<dbReference type="NCBIfam" id="TIGR03700">
    <property type="entry name" value="mena_SCO4494"/>
    <property type="match status" value="1"/>
</dbReference>
<evidence type="ECO:0000256" key="3">
    <source>
        <dbReference type="ARBA" id="ARBA00022723"/>
    </source>
</evidence>
<comment type="pathway">
    <text evidence="6">Quinol/quinone metabolism; menaquinone biosynthesis.</text>
</comment>
<dbReference type="NCBIfam" id="TIGR00423">
    <property type="entry name" value="CofH family radical SAM protein"/>
    <property type="match status" value="1"/>
</dbReference>
<sequence>MPDCKRFQNLGLATIRDKVMAGERLSREDGEMLFACPDPLAVGKLAHHVRTRMHGDTAFYVANRHVNHTNVCVNGCTFCAYQRETEGQQGAFRLSIQDVLDKLDAAPSAPREIHVVGGCHPTLSLTYFESLLAALQARWPEAVLKCFTAVEIAHFAKLEGISTRETLARLKGVGLNMLPGGGAEIFAPEIREQICPRKSDAEEWLRIHGEAHDLGIKTNCTMLFGHIESIAHRLDHLDQLRQLQDRTGGFVCFIPLPFLTENSKLHVPQPLTGLDELRTIAVSRLMLDNIPHIKAYWVMLTVKQAQTALFWGADDFDGTVVEEKIGHEAGATSQQGLTRSELNAMLRGCGLSPLERDSFFNPVAPRD</sequence>
<protein>
    <recommendedName>
        <fullName evidence="6">Aminodeoxyfutalosine synthase</fullName>
        <shortName evidence="6">AFL synthase</shortName>
        <shortName evidence="6">Aminofutalosine synthase</shortName>
        <ecNumber evidence="6">2.5.1.120</ecNumber>
    </recommendedName>
    <alternativeName>
        <fullName evidence="6">Menaquinone biosynthetic enzyme MqnE</fullName>
    </alternativeName>
</protein>
<dbReference type="GO" id="GO:0044689">
    <property type="term" value="F:7,8-didemethyl-8-hydroxy-5-deazariboflavin synthase activity"/>
    <property type="evidence" value="ECO:0007669"/>
    <property type="project" value="TreeGrafter"/>
</dbReference>
<organism evidence="10 11">
    <name type="scientific">Paucidesulfovibrio gracilis DSM 16080</name>
    <dbReference type="NCBI Taxonomy" id="1121449"/>
    <lineage>
        <taxon>Bacteria</taxon>
        <taxon>Pseudomonadati</taxon>
        <taxon>Thermodesulfobacteriota</taxon>
        <taxon>Desulfovibrionia</taxon>
        <taxon>Desulfovibrionales</taxon>
        <taxon>Desulfovibrionaceae</taxon>
        <taxon>Paucidesulfovibrio</taxon>
    </lineage>
</organism>
<evidence type="ECO:0000256" key="1">
    <source>
        <dbReference type="ARBA" id="ARBA00022485"/>
    </source>
</evidence>
<evidence type="ECO:0000256" key="6">
    <source>
        <dbReference type="HAMAP-Rule" id="MF_00993"/>
    </source>
</evidence>
<dbReference type="InterPro" id="IPR045567">
    <property type="entry name" value="CofH/MnqC-like_C"/>
</dbReference>
<evidence type="ECO:0000259" key="9">
    <source>
        <dbReference type="PROSITE" id="PS51918"/>
    </source>
</evidence>
<dbReference type="GO" id="GO:0102573">
    <property type="term" value="F:aminodeoxyfutalosine synthase activity"/>
    <property type="evidence" value="ECO:0007669"/>
    <property type="project" value="UniProtKB-EC"/>
</dbReference>
<dbReference type="InterPro" id="IPR006638">
    <property type="entry name" value="Elp3/MiaA/NifB-like_rSAM"/>
</dbReference>
<dbReference type="InterPro" id="IPR007197">
    <property type="entry name" value="rSAM"/>
</dbReference>
<keyword evidence="6" id="KW-0474">Menaquinone biosynthesis</keyword>
<keyword evidence="4 6" id="KW-0408">Iron</keyword>
<evidence type="ECO:0000256" key="7">
    <source>
        <dbReference type="PIRSR" id="PIRSR004762-1"/>
    </source>
</evidence>
<feature type="binding site" evidence="6 7">
    <location>
        <position position="76"/>
    </location>
    <ligand>
        <name>[4Fe-4S] cluster</name>
        <dbReference type="ChEBI" id="CHEBI:49883"/>
        <note>4Fe-4S-S-AdoMet</note>
    </ligand>
</feature>
<accession>A0A1T4WBY7</accession>
<dbReference type="SFLD" id="SFLDG01389">
    <property type="entry name" value="menaquinone_synthsis_involved"/>
    <property type="match status" value="1"/>
</dbReference>
<dbReference type="GO" id="GO:0051539">
    <property type="term" value="F:4 iron, 4 sulfur cluster binding"/>
    <property type="evidence" value="ECO:0007669"/>
    <property type="project" value="UniProtKB-KW"/>
</dbReference>
<evidence type="ECO:0000256" key="2">
    <source>
        <dbReference type="ARBA" id="ARBA00022691"/>
    </source>
</evidence>
<feature type="domain" description="Radical SAM core" evidence="9">
    <location>
        <begin position="58"/>
        <end position="291"/>
    </location>
</feature>
<dbReference type="SMART" id="SM00729">
    <property type="entry name" value="Elp3"/>
    <property type="match status" value="1"/>
</dbReference>
<proteinExistence type="inferred from homology"/>
<dbReference type="SUPFAM" id="SSF102114">
    <property type="entry name" value="Radical SAM enzymes"/>
    <property type="match status" value="1"/>
</dbReference>
<dbReference type="PANTHER" id="PTHR43076:SF7">
    <property type="entry name" value="AMINODEOXYFUTALOSINE SYNTHASE"/>
    <property type="match status" value="1"/>
</dbReference>
<dbReference type="InterPro" id="IPR058240">
    <property type="entry name" value="rSAM_sf"/>
</dbReference>
<evidence type="ECO:0000313" key="10">
    <source>
        <dbReference type="EMBL" id="SKA74806.1"/>
    </source>
</evidence>
<dbReference type="SFLD" id="SFLDF00343">
    <property type="entry name" value="aminofutalosine_synthase_(mqnE"/>
    <property type="match status" value="1"/>
</dbReference>
<name>A0A1T4WBY7_9BACT</name>
<keyword evidence="2 6" id="KW-0949">S-adenosyl-L-methionine</keyword>
<gene>
    <name evidence="6" type="primary">mqnE</name>
    <name evidence="10" type="ORF">SAMN02745704_00774</name>
</gene>